<dbReference type="KEGG" id="senf:GJR95_25465"/>
<proteinExistence type="predicted"/>
<keyword evidence="1" id="KW-0472">Membrane</keyword>
<keyword evidence="1" id="KW-0812">Transmembrane</keyword>
<evidence type="ECO:0000259" key="3">
    <source>
        <dbReference type="Pfam" id="PF16344"/>
    </source>
</evidence>
<dbReference type="InterPro" id="IPR006860">
    <property type="entry name" value="FecR"/>
</dbReference>
<dbReference type="Proteomes" id="UP000464577">
    <property type="component" value="Chromosome"/>
</dbReference>
<dbReference type="PANTHER" id="PTHR30273:SF2">
    <property type="entry name" value="PROTEIN FECR"/>
    <property type="match status" value="1"/>
</dbReference>
<sequence length="355" mass="39829">MMQELHHIVEKFWAGTATEAEKQRLLRQFMQDEQAWENSLHSDYDQNLQSDEKPLTDRQSSVILARLHRQILGEAVIRPVSTFRQNWLAWAAAAMLVLIGGWLFYQYKPTTTTTVVAKPEIRQPWRLTHKTNTSHSVMNVMLADGSTLKLQPGSRVSYYEPFGKPSRNISLTGDALFTVAKDPNHPFEVLANGFTTTALGTQFWVRARESGQLSVELLEGRVVVRATPESGLSLADAYLTPGQAFTADRTTKQVRIRRIGEARTSIRRPPTAPSAPPPVAWLRFNKEPLMNVLAEVGKRYNVQIEANPADVQGLSFSGTFIPSDSLRVVLEAVCSMNNLSFKQDADKVIIRKSPE</sequence>
<accession>A0A6P1W368</accession>
<organism evidence="4 5">
    <name type="scientific">Spirosoma endbachense</name>
    <dbReference type="NCBI Taxonomy" id="2666025"/>
    <lineage>
        <taxon>Bacteria</taxon>
        <taxon>Pseudomonadati</taxon>
        <taxon>Bacteroidota</taxon>
        <taxon>Cytophagia</taxon>
        <taxon>Cytophagales</taxon>
        <taxon>Cytophagaceae</taxon>
        <taxon>Spirosoma</taxon>
    </lineage>
</organism>
<dbReference type="GO" id="GO:0016989">
    <property type="term" value="F:sigma factor antagonist activity"/>
    <property type="evidence" value="ECO:0007669"/>
    <property type="project" value="TreeGrafter"/>
</dbReference>
<evidence type="ECO:0000256" key="1">
    <source>
        <dbReference type="SAM" id="Phobius"/>
    </source>
</evidence>
<evidence type="ECO:0000259" key="2">
    <source>
        <dbReference type="Pfam" id="PF04773"/>
    </source>
</evidence>
<dbReference type="PANTHER" id="PTHR30273">
    <property type="entry name" value="PERIPLASMIC SIGNAL SENSOR AND SIGMA FACTOR ACTIVATOR FECR-RELATED"/>
    <property type="match status" value="1"/>
</dbReference>
<reference evidence="4 5" key="1">
    <citation type="submission" date="2019-11" db="EMBL/GenBank/DDBJ databases">
        <title>Spirosoma endbachense sp. nov., isolated from a natural salt meadow.</title>
        <authorList>
            <person name="Rojas J."/>
            <person name="Ambika Manirajan B."/>
            <person name="Ratering S."/>
            <person name="Suarez C."/>
            <person name="Geissler-Plaum R."/>
            <person name="Schnell S."/>
        </authorList>
    </citation>
    <scope>NUCLEOTIDE SEQUENCE [LARGE SCALE GENOMIC DNA]</scope>
    <source>
        <strain evidence="4 5">I-24</strain>
    </source>
</reference>
<dbReference type="Gene3D" id="2.60.120.1440">
    <property type="match status" value="1"/>
</dbReference>
<dbReference type="Pfam" id="PF04773">
    <property type="entry name" value="FecR"/>
    <property type="match status" value="1"/>
</dbReference>
<dbReference type="EMBL" id="CP045997">
    <property type="protein sequence ID" value="QHV98146.1"/>
    <property type="molecule type" value="Genomic_DNA"/>
</dbReference>
<dbReference type="Pfam" id="PF16344">
    <property type="entry name" value="FecR_C"/>
    <property type="match status" value="1"/>
</dbReference>
<dbReference type="InterPro" id="IPR032508">
    <property type="entry name" value="FecR_C"/>
</dbReference>
<feature type="domain" description="Protein FecR C-terminal" evidence="3">
    <location>
        <begin position="282"/>
        <end position="350"/>
    </location>
</feature>
<evidence type="ECO:0000313" key="5">
    <source>
        <dbReference type="Proteomes" id="UP000464577"/>
    </source>
</evidence>
<name>A0A6P1W368_9BACT</name>
<feature type="transmembrane region" description="Helical" evidence="1">
    <location>
        <begin position="87"/>
        <end position="105"/>
    </location>
</feature>
<dbReference type="PIRSF" id="PIRSF018266">
    <property type="entry name" value="FecR"/>
    <property type="match status" value="1"/>
</dbReference>
<dbReference type="InterPro" id="IPR012373">
    <property type="entry name" value="Ferrdict_sens_TM"/>
</dbReference>
<keyword evidence="5" id="KW-1185">Reference proteome</keyword>
<dbReference type="Gene3D" id="3.55.50.30">
    <property type="match status" value="1"/>
</dbReference>
<feature type="domain" description="FecR protein" evidence="2">
    <location>
        <begin position="134"/>
        <end position="222"/>
    </location>
</feature>
<dbReference type="AlphaFoldDB" id="A0A6P1W368"/>
<gene>
    <name evidence="4" type="ORF">GJR95_25465</name>
</gene>
<evidence type="ECO:0000313" key="4">
    <source>
        <dbReference type="EMBL" id="QHV98146.1"/>
    </source>
</evidence>
<dbReference type="RefSeq" id="WP_162388558.1">
    <property type="nucleotide sequence ID" value="NZ_CP045997.1"/>
</dbReference>
<keyword evidence="1" id="KW-1133">Transmembrane helix</keyword>
<protein>
    <submittedName>
        <fullName evidence="4">DUF4974 domain-containing protein</fullName>
    </submittedName>
</protein>